<organism evidence="1 2">
    <name type="scientific">Nesterenkonia aerolata</name>
    <dbReference type="NCBI Taxonomy" id="3074079"/>
    <lineage>
        <taxon>Bacteria</taxon>
        <taxon>Bacillati</taxon>
        <taxon>Actinomycetota</taxon>
        <taxon>Actinomycetes</taxon>
        <taxon>Micrococcales</taxon>
        <taxon>Micrococcaceae</taxon>
        <taxon>Nesterenkonia</taxon>
    </lineage>
</organism>
<name>A0ABU2DSK6_9MICC</name>
<comment type="caution">
    <text evidence="1">The sequence shown here is derived from an EMBL/GenBank/DDBJ whole genome shotgun (WGS) entry which is preliminary data.</text>
</comment>
<dbReference type="EMBL" id="JAVKGR010000008">
    <property type="protein sequence ID" value="MDR8019487.1"/>
    <property type="molecule type" value="Genomic_DNA"/>
</dbReference>
<sequence length="67" mass="7238">MIACATCGNEYEKAFTVTQMGETLTFDSFQCAIHRMAPTCAHCGCRVIGHGVEREGATYCCDHCAGE</sequence>
<proteinExistence type="predicted"/>
<gene>
    <name evidence="1" type="ORF">RIL96_07905</name>
</gene>
<dbReference type="RefSeq" id="WP_310548477.1">
    <property type="nucleotide sequence ID" value="NZ_JAVKGR010000008.1"/>
</dbReference>
<evidence type="ECO:0000313" key="1">
    <source>
        <dbReference type="EMBL" id="MDR8019487.1"/>
    </source>
</evidence>
<keyword evidence="2" id="KW-1185">Reference proteome</keyword>
<protein>
    <recommendedName>
        <fullName evidence="3">Metallothionein</fullName>
    </recommendedName>
</protein>
<evidence type="ECO:0000313" key="2">
    <source>
        <dbReference type="Proteomes" id="UP001251870"/>
    </source>
</evidence>
<evidence type="ECO:0008006" key="3">
    <source>
        <dbReference type="Google" id="ProtNLM"/>
    </source>
</evidence>
<dbReference type="Proteomes" id="UP001251870">
    <property type="component" value="Unassembled WGS sequence"/>
</dbReference>
<accession>A0ABU2DSK6</accession>
<reference evidence="1 2" key="1">
    <citation type="submission" date="2023-09" db="EMBL/GenBank/DDBJ databases">
        <title>Description of three actinobacteria isolated from air of manufacturing shop in a pharmaceutical factory.</title>
        <authorList>
            <person name="Zhang D.-F."/>
        </authorList>
    </citation>
    <scope>NUCLEOTIDE SEQUENCE [LARGE SCALE GENOMIC DNA]</scope>
    <source>
        <strain evidence="1 2">LY-0111</strain>
    </source>
</reference>